<dbReference type="AlphaFoldDB" id="A0A1H6Z3C6"/>
<keyword evidence="2" id="KW-1185">Reference proteome</keyword>
<evidence type="ECO:0000313" key="1">
    <source>
        <dbReference type="EMBL" id="SEJ47226.1"/>
    </source>
</evidence>
<organism evidence="1 2">
    <name type="scientific">Demequina mangrovi</name>
    <dbReference type="NCBI Taxonomy" id="1043493"/>
    <lineage>
        <taxon>Bacteria</taxon>
        <taxon>Bacillati</taxon>
        <taxon>Actinomycetota</taxon>
        <taxon>Actinomycetes</taxon>
        <taxon>Micrococcales</taxon>
        <taxon>Demequinaceae</taxon>
        <taxon>Demequina</taxon>
    </lineage>
</organism>
<name>A0A1H6Z3C6_9MICO</name>
<dbReference type="Gene3D" id="3.40.50.150">
    <property type="entry name" value="Vaccinia Virus protein VP39"/>
    <property type="match status" value="1"/>
</dbReference>
<dbReference type="Proteomes" id="UP000183315">
    <property type="component" value="Unassembled WGS sequence"/>
</dbReference>
<accession>A0A1H6Z3C6</accession>
<dbReference type="InterPro" id="IPR029063">
    <property type="entry name" value="SAM-dependent_MTases_sf"/>
</dbReference>
<protein>
    <submittedName>
        <fullName evidence="1">Spermidine synthase</fullName>
    </submittedName>
</protein>
<proteinExistence type="predicted"/>
<evidence type="ECO:0000313" key="2">
    <source>
        <dbReference type="Proteomes" id="UP000183315"/>
    </source>
</evidence>
<dbReference type="RefSeq" id="WP_042214356.1">
    <property type="nucleotide sequence ID" value="NZ_BBLU01000006.1"/>
</dbReference>
<dbReference type="eggNOG" id="COG0421">
    <property type="taxonomic scope" value="Bacteria"/>
</dbReference>
<dbReference type="SUPFAM" id="SSF53335">
    <property type="entry name" value="S-adenosyl-L-methionine-dependent methyltransferases"/>
    <property type="match status" value="1"/>
</dbReference>
<dbReference type="NCBIfam" id="NF037959">
    <property type="entry name" value="MFS_SpdSyn"/>
    <property type="match status" value="1"/>
</dbReference>
<reference evidence="2" key="1">
    <citation type="submission" date="2016-10" db="EMBL/GenBank/DDBJ databases">
        <authorList>
            <person name="Varghese N."/>
        </authorList>
    </citation>
    <scope>NUCLEOTIDE SEQUENCE [LARGE SCALE GENOMIC DNA]</scope>
    <source>
        <strain evidence="2">DSM 24868</strain>
    </source>
</reference>
<dbReference type="STRING" id="1043493.SAMN05421637_1913"/>
<gene>
    <name evidence="1" type="ORF">SAMN05421637_1913</name>
</gene>
<dbReference type="OrthoDB" id="8221452at2"/>
<dbReference type="EMBL" id="FNZI01000004">
    <property type="protein sequence ID" value="SEJ47226.1"/>
    <property type="molecule type" value="Genomic_DNA"/>
</dbReference>
<sequence length="259" mass="27714">MPRQRTGRVAPDVERGVEFAIATGVAELRDEPDGTTFLWVNGVPSSPLDSDPDQLAFEYMRHLSAAVAAWDPPSRMLALHVGAAACAFPRHLAHRFPDSGHIAVDVDATLPELVRTWWDLPRAPRLRIRAQDGFDAVATRRDASLDLVVRDAFAGDSTPAALASPEWWGHAARTLRPRGLVLANVGTRPGGRTARDDAAAARAALGEIVAIGEHAVLKGKRRGNVVIAGPVDDRLDLDALRRYAASAPLPTGVSTAWAG</sequence>